<reference evidence="7" key="1">
    <citation type="submission" date="2020-06" db="EMBL/GenBank/DDBJ databases">
        <authorList>
            <consortium name="Plant Systems Biology data submission"/>
        </authorList>
    </citation>
    <scope>NUCLEOTIDE SEQUENCE</scope>
    <source>
        <strain evidence="7">D6</strain>
    </source>
</reference>
<keyword evidence="8" id="KW-1185">Reference proteome</keyword>
<dbReference type="EMBL" id="CAICTM010000454">
    <property type="protein sequence ID" value="CAB9510845.1"/>
    <property type="molecule type" value="Genomic_DNA"/>
</dbReference>
<evidence type="ECO:0000259" key="6">
    <source>
        <dbReference type="Pfam" id="PF04577"/>
    </source>
</evidence>
<feature type="region of interest" description="Disordered" evidence="4">
    <location>
        <begin position="1"/>
        <end position="36"/>
    </location>
</feature>
<gene>
    <name evidence="7" type="ORF">SEMRO_455_G146580.1</name>
</gene>
<dbReference type="InterPro" id="IPR007657">
    <property type="entry name" value="Glycosyltransferase_61"/>
</dbReference>
<evidence type="ECO:0000256" key="5">
    <source>
        <dbReference type="SAM" id="Phobius"/>
    </source>
</evidence>
<evidence type="ECO:0000256" key="2">
    <source>
        <dbReference type="ARBA" id="ARBA00022679"/>
    </source>
</evidence>
<evidence type="ECO:0000313" key="8">
    <source>
        <dbReference type="Proteomes" id="UP001153069"/>
    </source>
</evidence>
<evidence type="ECO:0000256" key="1">
    <source>
        <dbReference type="ARBA" id="ARBA00022676"/>
    </source>
</evidence>
<sequence>MASTNTIRASLVHQRRRSDPASSSSSSSSSPSNGLSRRRSILRHYVRYAFLSFIMLMSSLSFISYHDKYFSRQTYERLSPTQHPVKAVESKKTTKKKLKKKRILGQPPTIVSRWPTSHDLTDFVTGPAAPYYTNHNNNRSQLVFPTMAHNNQSVCEFRDISYSFHFPHAMQQLLRCFSWWHANRHQRPVLVLPATHAQYSYTSAFVQALRDIWKVQVFFLPKSDKAERPLRAISATVQTNNGKTPFQMTSLHDAQVLRDGIQQHYHLLDNKNDTLPTAIQTITHNKNQSTTTTMAPPGCPTPNHDNKSMPVVGFLNRQGGRRVTNYQAILQALNLTSTVYYLDSFDHTTFLQQAAFMSHMDILIGPHGAQLTSAFLQPTCGGMLELFPKGLFWTSFFGTLATTTGHHHAALYTGGALAKQQNETKYYQSTLELRVQSRNFQIHANPPAVVQQVEQLIQQWRACCDSMYVDVEVEELEEEE</sequence>
<keyword evidence="2" id="KW-0808">Transferase</keyword>
<feature type="transmembrane region" description="Helical" evidence="5">
    <location>
        <begin position="45"/>
        <end position="65"/>
    </location>
</feature>
<protein>
    <recommendedName>
        <fullName evidence="6">Glycosyltransferase 61 catalytic domain-containing protein</fullName>
    </recommendedName>
</protein>
<dbReference type="Pfam" id="PF04577">
    <property type="entry name" value="Glyco_transf_61"/>
    <property type="match status" value="1"/>
</dbReference>
<feature type="domain" description="Glycosyltransferase 61 catalytic" evidence="6">
    <location>
        <begin position="292"/>
        <end position="378"/>
    </location>
</feature>
<keyword evidence="5" id="KW-1133">Transmembrane helix</keyword>
<evidence type="ECO:0000313" key="7">
    <source>
        <dbReference type="EMBL" id="CAB9510845.1"/>
    </source>
</evidence>
<evidence type="ECO:0000256" key="3">
    <source>
        <dbReference type="ARBA" id="ARBA00023180"/>
    </source>
</evidence>
<dbReference type="Proteomes" id="UP001153069">
    <property type="component" value="Unassembled WGS sequence"/>
</dbReference>
<keyword evidence="1" id="KW-0328">Glycosyltransferase</keyword>
<name>A0A9N8E278_9STRA</name>
<feature type="compositionally biased region" description="Basic residues" evidence="4">
    <location>
        <begin position="93"/>
        <end position="102"/>
    </location>
</feature>
<keyword evidence="5" id="KW-0472">Membrane</keyword>
<dbReference type="InterPro" id="IPR049625">
    <property type="entry name" value="Glyco_transf_61_cat"/>
</dbReference>
<feature type="compositionally biased region" description="Low complexity" evidence="4">
    <location>
        <begin position="20"/>
        <end position="35"/>
    </location>
</feature>
<evidence type="ECO:0000256" key="4">
    <source>
        <dbReference type="SAM" id="MobiDB-lite"/>
    </source>
</evidence>
<feature type="region of interest" description="Disordered" evidence="4">
    <location>
        <begin position="286"/>
        <end position="306"/>
    </location>
</feature>
<dbReference type="PANTHER" id="PTHR20961">
    <property type="entry name" value="GLYCOSYLTRANSFERASE"/>
    <property type="match status" value="1"/>
</dbReference>
<dbReference type="GO" id="GO:0016757">
    <property type="term" value="F:glycosyltransferase activity"/>
    <property type="evidence" value="ECO:0007669"/>
    <property type="project" value="UniProtKB-KW"/>
</dbReference>
<keyword evidence="5" id="KW-0812">Transmembrane</keyword>
<dbReference type="OrthoDB" id="48748at2759"/>
<feature type="region of interest" description="Disordered" evidence="4">
    <location>
        <begin position="81"/>
        <end position="102"/>
    </location>
</feature>
<dbReference type="AlphaFoldDB" id="A0A9N8E278"/>
<keyword evidence="3" id="KW-0325">Glycoprotein</keyword>
<accession>A0A9N8E278</accession>
<proteinExistence type="predicted"/>
<organism evidence="7 8">
    <name type="scientific">Seminavis robusta</name>
    <dbReference type="NCBI Taxonomy" id="568900"/>
    <lineage>
        <taxon>Eukaryota</taxon>
        <taxon>Sar</taxon>
        <taxon>Stramenopiles</taxon>
        <taxon>Ochrophyta</taxon>
        <taxon>Bacillariophyta</taxon>
        <taxon>Bacillariophyceae</taxon>
        <taxon>Bacillariophycidae</taxon>
        <taxon>Naviculales</taxon>
        <taxon>Naviculaceae</taxon>
        <taxon>Seminavis</taxon>
    </lineage>
</organism>
<comment type="caution">
    <text evidence="7">The sequence shown here is derived from an EMBL/GenBank/DDBJ whole genome shotgun (WGS) entry which is preliminary data.</text>
</comment>